<dbReference type="Pfam" id="PF11528">
    <property type="entry name" value="DUF3224"/>
    <property type="match status" value="1"/>
</dbReference>
<dbReference type="InterPro" id="IPR023159">
    <property type="entry name" value="SO1590-like_sf"/>
</dbReference>
<comment type="caution">
    <text evidence="2">The sequence shown here is derived from an EMBL/GenBank/DDBJ whole genome shotgun (WGS) entry which is preliminary data.</text>
</comment>
<dbReference type="EMBL" id="FOIB01000013">
    <property type="protein sequence ID" value="SEU38390.1"/>
    <property type="molecule type" value="Genomic_DNA"/>
</dbReference>
<dbReference type="AlphaFoldDB" id="A0A511TFQ1"/>
<reference evidence="2 5" key="2">
    <citation type="submission" date="2019-07" db="EMBL/GenBank/DDBJ databases">
        <title>Whole genome shotgun sequence of Myxococcus fulvus NBRC 100333.</title>
        <authorList>
            <person name="Hosoyama A."/>
            <person name="Uohara A."/>
            <person name="Ohji S."/>
            <person name="Ichikawa N."/>
        </authorList>
    </citation>
    <scope>NUCLEOTIDE SEQUENCE [LARGE SCALE GENOMIC DNA]</scope>
    <source>
        <strain evidence="2 5">NBRC 100333</strain>
    </source>
</reference>
<name>A0A511TFQ1_MYXFU</name>
<dbReference type="RefSeq" id="WP_143097443.1">
    <property type="nucleotide sequence ID" value="NZ_BJXR01000072.1"/>
</dbReference>
<dbReference type="InterPro" id="IPR021607">
    <property type="entry name" value="DUF3224"/>
</dbReference>
<dbReference type="STRING" id="1334629.MFUL124B02_09935"/>
<sequence>MTKTGTNVLAWVLGAVLFQGCASTPAAATPTRTGSETNMTKHVKGIFNVKATPLAPDAGAAESPIGRLSIDKRYHGELEGTGVGQMLATLDAGQSGGYVALERVTGTLQGRKGSFTLMHSGSMTRGAFKVVGSVVPESGTDELQGISGSYEIQIDEKGVHLYVLDYTLSAQP</sequence>
<feature type="chain" id="PRO_5023105543" description="DUF3224 domain-containing protein" evidence="1">
    <location>
        <begin position="29"/>
        <end position="172"/>
    </location>
</feature>
<dbReference type="Proteomes" id="UP000321514">
    <property type="component" value="Unassembled WGS sequence"/>
</dbReference>
<dbReference type="EMBL" id="BJXR01000072">
    <property type="protein sequence ID" value="GEN12994.1"/>
    <property type="molecule type" value="Genomic_DNA"/>
</dbReference>
<gene>
    <name evidence="2" type="ORF">MFU01_80310</name>
    <name evidence="3" type="ORF">SAMN05443572_11343</name>
</gene>
<evidence type="ECO:0000313" key="4">
    <source>
        <dbReference type="Proteomes" id="UP000183760"/>
    </source>
</evidence>
<dbReference type="PROSITE" id="PS51257">
    <property type="entry name" value="PROKAR_LIPOPROTEIN"/>
    <property type="match status" value="1"/>
</dbReference>
<keyword evidence="1" id="KW-0732">Signal</keyword>
<evidence type="ECO:0000256" key="1">
    <source>
        <dbReference type="SAM" id="SignalP"/>
    </source>
</evidence>
<reference evidence="3 4" key="1">
    <citation type="submission" date="2016-10" db="EMBL/GenBank/DDBJ databases">
        <authorList>
            <person name="Varghese N."/>
            <person name="Submissions S."/>
        </authorList>
    </citation>
    <scope>NUCLEOTIDE SEQUENCE [LARGE SCALE GENOMIC DNA]</scope>
    <source>
        <strain evidence="3 4">DSM 16525</strain>
    </source>
</reference>
<dbReference type="Proteomes" id="UP000183760">
    <property type="component" value="Unassembled WGS sequence"/>
</dbReference>
<keyword evidence="4" id="KW-1185">Reference proteome</keyword>
<organism evidence="2 5">
    <name type="scientific">Myxococcus fulvus</name>
    <dbReference type="NCBI Taxonomy" id="33"/>
    <lineage>
        <taxon>Bacteria</taxon>
        <taxon>Pseudomonadati</taxon>
        <taxon>Myxococcota</taxon>
        <taxon>Myxococcia</taxon>
        <taxon>Myxococcales</taxon>
        <taxon>Cystobacterineae</taxon>
        <taxon>Myxococcaceae</taxon>
        <taxon>Myxococcus</taxon>
    </lineage>
</organism>
<evidence type="ECO:0000313" key="5">
    <source>
        <dbReference type="Proteomes" id="UP000321514"/>
    </source>
</evidence>
<proteinExistence type="predicted"/>
<dbReference type="Gene3D" id="2.40.350.10">
    <property type="entry name" value="SO1590-like"/>
    <property type="match status" value="1"/>
</dbReference>
<evidence type="ECO:0000313" key="3">
    <source>
        <dbReference type="EMBL" id="SEU38390.1"/>
    </source>
</evidence>
<dbReference type="OrthoDB" id="69764at2"/>
<evidence type="ECO:0008006" key="6">
    <source>
        <dbReference type="Google" id="ProtNLM"/>
    </source>
</evidence>
<accession>A0A511TFQ1</accession>
<feature type="signal peptide" evidence="1">
    <location>
        <begin position="1"/>
        <end position="28"/>
    </location>
</feature>
<protein>
    <recommendedName>
        <fullName evidence="6">DUF3224 domain-containing protein</fullName>
    </recommendedName>
</protein>
<evidence type="ECO:0000313" key="2">
    <source>
        <dbReference type="EMBL" id="GEN12994.1"/>
    </source>
</evidence>
<dbReference type="SUPFAM" id="SSF159238">
    <property type="entry name" value="SO1590-like"/>
    <property type="match status" value="1"/>
</dbReference>